<reference evidence="1 2" key="1">
    <citation type="journal article" date="2016" name="Nat. Commun.">
        <title>Thousands of microbial genomes shed light on interconnected biogeochemical processes in an aquifer system.</title>
        <authorList>
            <person name="Anantharaman K."/>
            <person name="Brown C.T."/>
            <person name="Hug L.A."/>
            <person name="Sharon I."/>
            <person name="Castelle C.J."/>
            <person name="Probst A.J."/>
            <person name="Thomas B.C."/>
            <person name="Singh A."/>
            <person name="Wilkins M.J."/>
            <person name="Karaoz U."/>
            <person name="Brodie E.L."/>
            <person name="Williams K.H."/>
            <person name="Hubbard S.S."/>
            <person name="Banfield J.F."/>
        </authorList>
    </citation>
    <scope>NUCLEOTIDE SEQUENCE [LARGE SCALE GENOMIC DNA]</scope>
</reference>
<dbReference type="InterPro" id="IPR023198">
    <property type="entry name" value="PGP-like_dom2"/>
</dbReference>
<accession>A0A1G2C7P4</accession>
<dbReference type="GO" id="GO:0005829">
    <property type="term" value="C:cytosol"/>
    <property type="evidence" value="ECO:0007669"/>
    <property type="project" value="TreeGrafter"/>
</dbReference>
<dbReference type="InterPro" id="IPR050155">
    <property type="entry name" value="HAD-like_hydrolase_sf"/>
</dbReference>
<name>A0A1G2C7P4_9BACT</name>
<dbReference type="EMBL" id="MHKV01000012">
    <property type="protein sequence ID" value="OGY97414.1"/>
    <property type="molecule type" value="Genomic_DNA"/>
</dbReference>
<dbReference type="InterPro" id="IPR023214">
    <property type="entry name" value="HAD_sf"/>
</dbReference>
<dbReference type="Gene3D" id="3.40.50.1000">
    <property type="entry name" value="HAD superfamily/HAD-like"/>
    <property type="match status" value="1"/>
</dbReference>
<dbReference type="SUPFAM" id="SSF56784">
    <property type="entry name" value="HAD-like"/>
    <property type="match status" value="1"/>
</dbReference>
<organism evidence="1 2">
    <name type="scientific">Candidatus Liptonbacteria bacterium GWC1_60_9</name>
    <dbReference type="NCBI Taxonomy" id="1798645"/>
    <lineage>
        <taxon>Bacteria</taxon>
        <taxon>Candidatus Liptoniibacteriota</taxon>
    </lineage>
</organism>
<evidence type="ECO:0000313" key="1">
    <source>
        <dbReference type="EMBL" id="OGY97414.1"/>
    </source>
</evidence>
<dbReference type="InterPro" id="IPR036412">
    <property type="entry name" value="HAD-like_sf"/>
</dbReference>
<dbReference type="PANTHER" id="PTHR43434:SF1">
    <property type="entry name" value="PHOSPHOGLYCOLATE PHOSPHATASE"/>
    <property type="match status" value="1"/>
</dbReference>
<dbReference type="InterPro" id="IPR041492">
    <property type="entry name" value="HAD_2"/>
</dbReference>
<dbReference type="SFLD" id="SFLDS00003">
    <property type="entry name" value="Haloacid_Dehalogenase"/>
    <property type="match status" value="1"/>
</dbReference>
<protein>
    <recommendedName>
        <fullName evidence="3">FCP1 homology domain-containing protein</fullName>
    </recommendedName>
</protein>
<evidence type="ECO:0008006" key="3">
    <source>
        <dbReference type="Google" id="ProtNLM"/>
    </source>
</evidence>
<dbReference type="Proteomes" id="UP000176349">
    <property type="component" value="Unassembled WGS sequence"/>
</dbReference>
<sequence length="218" mass="25355">MERDAIKNIFLDLDGTLVDSSRRSYFLYRTIIRELDGRPLSYRSYLRLKRAKPLLEDVLRKSRGRNDVWFFKKYWETHIESPEYLAHDRLAAGAKNVLAHLANTHPLYLITLRRNKLLLHRELVRFGIAHYFHKVVSFPVQGRERAERKTKSLRKLARKGDIIVGDSETDIRAGKALGLITIATTGGWRSRALLRRERPARLLAGIRDLASVVDRIRT</sequence>
<gene>
    <name evidence="1" type="ORF">A2128_01655</name>
</gene>
<evidence type="ECO:0000313" key="2">
    <source>
        <dbReference type="Proteomes" id="UP000176349"/>
    </source>
</evidence>
<dbReference type="PANTHER" id="PTHR43434">
    <property type="entry name" value="PHOSPHOGLYCOLATE PHOSPHATASE"/>
    <property type="match status" value="1"/>
</dbReference>
<dbReference type="Pfam" id="PF13419">
    <property type="entry name" value="HAD_2"/>
    <property type="match status" value="1"/>
</dbReference>
<dbReference type="SFLD" id="SFLDG01129">
    <property type="entry name" value="C1.5:_HAD__Beta-PGM__Phosphata"/>
    <property type="match status" value="1"/>
</dbReference>
<dbReference type="Gene3D" id="1.10.150.240">
    <property type="entry name" value="Putative phosphatase, domain 2"/>
    <property type="match status" value="1"/>
</dbReference>
<comment type="caution">
    <text evidence="1">The sequence shown here is derived from an EMBL/GenBank/DDBJ whole genome shotgun (WGS) entry which is preliminary data.</text>
</comment>
<dbReference type="AlphaFoldDB" id="A0A1G2C7P4"/>
<proteinExistence type="predicted"/>
<dbReference type="GO" id="GO:0006281">
    <property type="term" value="P:DNA repair"/>
    <property type="evidence" value="ECO:0007669"/>
    <property type="project" value="TreeGrafter"/>
</dbReference>
<dbReference type="GO" id="GO:0008967">
    <property type="term" value="F:phosphoglycolate phosphatase activity"/>
    <property type="evidence" value="ECO:0007669"/>
    <property type="project" value="TreeGrafter"/>
</dbReference>